<evidence type="ECO:0008006" key="3">
    <source>
        <dbReference type="Google" id="ProtNLM"/>
    </source>
</evidence>
<reference evidence="2" key="1">
    <citation type="submission" date="2017-01" db="EMBL/GenBank/DDBJ databases">
        <authorList>
            <person name="Varghese N."/>
            <person name="Submissions S."/>
        </authorList>
    </citation>
    <scope>NUCLEOTIDE SEQUENCE [LARGE SCALE GENOMIC DNA]</scope>
    <source>
        <strain evidence="2">ATCC 12950</strain>
    </source>
</reference>
<dbReference type="InterPro" id="IPR027417">
    <property type="entry name" value="P-loop_NTPase"/>
</dbReference>
<name>A0A1N6QTJ8_9ACTN</name>
<sequence>MARAPRVVVVSPPKAGTHLIKELMLALGYGLQGEVKTSPDERMTLDEDASWNLVSQVYDHEELLRMRVTEDPERFARLTDVARTAVMWAWLHRLGVPLASRYPHETMLSELVQKTLWRTATGTFSDTPPNTCWFVHEMDLAQVYGKFIHEWRTGGEPRILFLHRDPRDSLLSMVRFLTDTRPEGIGKLVRFGLYSDILHSLTHLDEQIAYALEDEQFPGLSELRSSRWLAAHPAVCRVSFEELIGPDGGGTLDLQEAAVKRVVAFLGAEADPATLAKSLFNRASFTFRDGRSGAWRAAFSEAAVRAFDRRHGHLLDLLGYERR</sequence>
<protein>
    <recommendedName>
        <fullName evidence="3">Sulfotransferase domain-containing protein</fullName>
    </recommendedName>
</protein>
<dbReference type="RefSeq" id="WP_396757815.1">
    <property type="nucleotide sequence ID" value="NZ_JBITLZ010000001.1"/>
</dbReference>
<dbReference type="EMBL" id="FTNI01000001">
    <property type="protein sequence ID" value="SIQ19950.1"/>
    <property type="molecule type" value="Genomic_DNA"/>
</dbReference>
<proteinExistence type="predicted"/>
<accession>A0A1N6QTJ8</accession>
<dbReference type="Proteomes" id="UP000186096">
    <property type="component" value="Unassembled WGS sequence"/>
</dbReference>
<evidence type="ECO:0000313" key="1">
    <source>
        <dbReference type="EMBL" id="SIQ19950.1"/>
    </source>
</evidence>
<dbReference type="STRING" id="58117.SAMN05421833_101117"/>
<gene>
    <name evidence="1" type="ORF">SAMN05421833_101117</name>
</gene>
<organism evidence="1 2">
    <name type="scientific">Microbispora rosea</name>
    <dbReference type="NCBI Taxonomy" id="58117"/>
    <lineage>
        <taxon>Bacteria</taxon>
        <taxon>Bacillati</taxon>
        <taxon>Actinomycetota</taxon>
        <taxon>Actinomycetes</taxon>
        <taxon>Streptosporangiales</taxon>
        <taxon>Streptosporangiaceae</taxon>
        <taxon>Microbispora</taxon>
    </lineage>
</organism>
<keyword evidence="2" id="KW-1185">Reference proteome</keyword>
<dbReference type="AlphaFoldDB" id="A0A1N6QTJ8"/>
<dbReference type="Gene3D" id="3.40.50.300">
    <property type="entry name" value="P-loop containing nucleotide triphosphate hydrolases"/>
    <property type="match status" value="1"/>
</dbReference>
<dbReference type="SUPFAM" id="SSF52540">
    <property type="entry name" value="P-loop containing nucleoside triphosphate hydrolases"/>
    <property type="match status" value="1"/>
</dbReference>
<evidence type="ECO:0000313" key="2">
    <source>
        <dbReference type="Proteomes" id="UP000186096"/>
    </source>
</evidence>